<dbReference type="InterPro" id="IPR027417">
    <property type="entry name" value="P-loop_NTPase"/>
</dbReference>
<dbReference type="PANTHER" id="PTHR13308">
    <property type="entry name" value="NEDD4-BINDING PROTEIN 2-LIKE 1"/>
    <property type="match status" value="1"/>
</dbReference>
<evidence type="ECO:0008006" key="3">
    <source>
        <dbReference type="Google" id="ProtNLM"/>
    </source>
</evidence>
<comment type="caution">
    <text evidence="1">The sequence shown here is derived from an EMBL/GenBank/DDBJ whole genome shotgun (WGS) entry which is preliminary data.</text>
</comment>
<dbReference type="EMBL" id="BAUJ01000028">
    <property type="protein sequence ID" value="GAD89803.1"/>
    <property type="molecule type" value="Genomic_DNA"/>
</dbReference>
<evidence type="ECO:0000313" key="1">
    <source>
        <dbReference type="EMBL" id="GAD89803.1"/>
    </source>
</evidence>
<dbReference type="AlphaFoldDB" id="V5FDS2"/>
<dbReference type="InterPro" id="IPR026302">
    <property type="entry name" value="NEDD4-bd_p2"/>
</dbReference>
<organism evidence="1 2">
    <name type="scientific">Vibrio halioticoli NBRC 102217</name>
    <dbReference type="NCBI Taxonomy" id="1219072"/>
    <lineage>
        <taxon>Bacteria</taxon>
        <taxon>Pseudomonadati</taxon>
        <taxon>Pseudomonadota</taxon>
        <taxon>Gammaproteobacteria</taxon>
        <taxon>Vibrionales</taxon>
        <taxon>Vibrionaceae</taxon>
        <taxon>Vibrio</taxon>
    </lineage>
</organism>
<dbReference type="OrthoDB" id="6182772at2"/>
<gene>
    <name evidence="1" type="ORF">VHA01S_028_00020</name>
</gene>
<accession>V5FDS2</accession>
<dbReference type="RefSeq" id="WP_023404165.1">
    <property type="nucleotide sequence ID" value="NZ_BAUJ01000028.1"/>
</dbReference>
<reference evidence="1 2" key="2">
    <citation type="submission" date="2013-11" db="EMBL/GenBank/DDBJ databases">
        <title>Whole genome shotgun sequence of Vibrio halioticoli NBRC 102217.</title>
        <authorList>
            <person name="Isaki S."/>
            <person name="Kimura A."/>
            <person name="Ohji S."/>
            <person name="Hosoyama A."/>
            <person name="Fujita N."/>
            <person name="Hashimoto M."/>
            <person name="Hosoyama Y."/>
            <person name="Yamazoe A."/>
        </authorList>
    </citation>
    <scope>NUCLEOTIDE SEQUENCE [LARGE SCALE GENOMIC DNA]</scope>
    <source>
        <strain evidence="1 2">NBRC 102217</strain>
    </source>
</reference>
<reference evidence="1 2" key="1">
    <citation type="submission" date="2013-10" db="EMBL/GenBank/DDBJ databases">
        <authorList>
            <person name="Ichikawa N."/>
            <person name="Kimura A."/>
            <person name="Ohji S."/>
            <person name="Hosoyama A."/>
            <person name="Fujita N."/>
        </authorList>
    </citation>
    <scope>NUCLEOTIDE SEQUENCE [LARGE SCALE GENOMIC DNA]</scope>
    <source>
        <strain evidence="1 2">NBRC 102217</strain>
    </source>
</reference>
<dbReference type="PANTHER" id="PTHR13308:SF40">
    <property type="entry name" value="NEDD4-BINDING PROTEIN 2-LIKE 1"/>
    <property type="match status" value="1"/>
</dbReference>
<sequence length="141" mass="16085">MQLLILVRGLPGSGKSTLAKKLCQQCAGVHLEADMFFTDSNDENYRFNANQLSEAHAWCQSQTVKALKKGKTVVISNTFVQKWEIVAYQKIAKQLNIGLKIYECYQQFDSIHHVPSSKIKQMSKRWFTLSGELKQCLENLT</sequence>
<dbReference type="eggNOG" id="COG0645">
    <property type="taxonomic scope" value="Bacteria"/>
</dbReference>
<protein>
    <recommendedName>
        <fullName evidence="3">ATP-binding protein</fullName>
    </recommendedName>
</protein>
<dbReference type="SUPFAM" id="SSF52540">
    <property type="entry name" value="P-loop containing nucleoside triphosphate hydrolases"/>
    <property type="match status" value="1"/>
</dbReference>
<dbReference type="Gene3D" id="3.40.50.300">
    <property type="entry name" value="P-loop containing nucleotide triphosphate hydrolases"/>
    <property type="match status" value="1"/>
</dbReference>
<proteinExistence type="predicted"/>
<evidence type="ECO:0000313" key="2">
    <source>
        <dbReference type="Proteomes" id="UP000017800"/>
    </source>
</evidence>
<dbReference type="Proteomes" id="UP000017800">
    <property type="component" value="Unassembled WGS sequence"/>
</dbReference>
<keyword evidence="2" id="KW-1185">Reference proteome</keyword>
<name>V5FDS2_9VIBR</name>
<dbReference type="Pfam" id="PF13671">
    <property type="entry name" value="AAA_33"/>
    <property type="match status" value="1"/>
</dbReference>